<keyword evidence="2" id="KW-1185">Reference proteome</keyword>
<dbReference type="AlphaFoldDB" id="A0AAP0I664"/>
<evidence type="ECO:0000313" key="1">
    <source>
        <dbReference type="EMBL" id="KAK9109377.1"/>
    </source>
</evidence>
<proteinExistence type="predicted"/>
<dbReference type="Proteomes" id="UP001417504">
    <property type="component" value="Unassembled WGS sequence"/>
</dbReference>
<gene>
    <name evidence="1" type="ORF">Sjap_017437</name>
</gene>
<comment type="caution">
    <text evidence="1">The sequence shown here is derived from an EMBL/GenBank/DDBJ whole genome shotgun (WGS) entry which is preliminary data.</text>
</comment>
<name>A0AAP0I664_9MAGN</name>
<sequence length="143" mass="16261">MESIVRDNSHVTGGAVIVSNSTTVPNPRPICPIKPLSEFLFHFKKICSGLNAYSWMPTDALLISEEVIWINSALHCHHPIKVALEILGHDREIDGLNEQLEEDAKALEHIQLQILQERSRRSEVKRENTMLQNQVSMLMNILQ</sequence>
<evidence type="ECO:0000313" key="2">
    <source>
        <dbReference type="Proteomes" id="UP001417504"/>
    </source>
</evidence>
<dbReference type="InterPro" id="IPR038864">
    <property type="entry name" value="HDR1"/>
</dbReference>
<organism evidence="1 2">
    <name type="scientific">Stephania japonica</name>
    <dbReference type="NCBI Taxonomy" id="461633"/>
    <lineage>
        <taxon>Eukaryota</taxon>
        <taxon>Viridiplantae</taxon>
        <taxon>Streptophyta</taxon>
        <taxon>Embryophyta</taxon>
        <taxon>Tracheophyta</taxon>
        <taxon>Spermatophyta</taxon>
        <taxon>Magnoliopsida</taxon>
        <taxon>Ranunculales</taxon>
        <taxon>Menispermaceae</taxon>
        <taxon>Menispermoideae</taxon>
        <taxon>Cissampelideae</taxon>
        <taxon>Stephania</taxon>
    </lineage>
</organism>
<dbReference type="GO" id="GO:0009909">
    <property type="term" value="P:regulation of flower development"/>
    <property type="evidence" value="ECO:0007669"/>
    <property type="project" value="InterPro"/>
</dbReference>
<reference evidence="1 2" key="1">
    <citation type="submission" date="2024-01" db="EMBL/GenBank/DDBJ databases">
        <title>Genome assemblies of Stephania.</title>
        <authorList>
            <person name="Yang L."/>
        </authorList>
    </citation>
    <scope>NUCLEOTIDE SEQUENCE [LARGE SCALE GENOMIC DNA]</scope>
    <source>
        <strain evidence="1">QJT</strain>
        <tissue evidence="1">Leaf</tissue>
    </source>
</reference>
<dbReference type="PANTHER" id="PTHR37205:SF1">
    <property type="entry name" value="F23A5.30 PROTEIN"/>
    <property type="match status" value="1"/>
</dbReference>
<dbReference type="PANTHER" id="PTHR37205">
    <property type="entry name" value="F23A5.30 PROTEIN"/>
    <property type="match status" value="1"/>
</dbReference>
<dbReference type="EMBL" id="JBBNAE010000007">
    <property type="protein sequence ID" value="KAK9109377.1"/>
    <property type="molecule type" value="Genomic_DNA"/>
</dbReference>
<accession>A0AAP0I664</accession>
<protein>
    <submittedName>
        <fullName evidence="1">Uncharacterized protein</fullName>
    </submittedName>
</protein>